<protein>
    <submittedName>
        <fullName evidence="1">Uncharacterized protein</fullName>
    </submittedName>
</protein>
<dbReference type="GeneID" id="25313594"/>
<comment type="caution">
    <text evidence="1">The sequence shown here is derived from an EMBL/GenBank/DDBJ whole genome shotgun (WGS) entry which is preliminary data.</text>
</comment>
<name>A0A0F4Z4I1_RASE3</name>
<dbReference type="RefSeq" id="XP_013331390.1">
    <property type="nucleotide sequence ID" value="XM_013475936.1"/>
</dbReference>
<dbReference type="EMBL" id="LASV01000049">
    <property type="protein sequence ID" value="KKA24778.1"/>
    <property type="molecule type" value="Genomic_DNA"/>
</dbReference>
<gene>
    <name evidence="1" type="ORF">T310_1243</name>
</gene>
<sequence length="360" mass="39631">MLKSSAADKTLLPTATQLKDLVASLEHRCVGCGFADLVLGYQIFLTESTALSAPQAHDLWKGCVLYPDTNGLEKLVDAFRQLSRVGDADSVIIKTTTCAPWVVAFTKWCLNLPPSIYFTDGTALLEQPTSRVTVVIDKDVRYSWGIEITVRKEVGVPDLIQAGQSPETYSGMISKSNVNARVVPMTRSEIIKNAVTRFFEDLASFAADVLALSLFDNSANLLVHFNHQQSGRHVDATQRSQLRTAIGIILQRGVHQSIGISHLLDWALSLIGHDVHDDLQKAGWVIPNFYGQVVYPKLYETQSLQKRGFLTLSWAPGQLFYNGNIYKRGGFGGIYPYIDYALPITAPESGVNGPVNLFPS</sequence>
<organism evidence="1 2">
    <name type="scientific">Rasamsonia emersonii (strain ATCC 16479 / CBS 393.64 / IMI 116815)</name>
    <dbReference type="NCBI Taxonomy" id="1408163"/>
    <lineage>
        <taxon>Eukaryota</taxon>
        <taxon>Fungi</taxon>
        <taxon>Dikarya</taxon>
        <taxon>Ascomycota</taxon>
        <taxon>Pezizomycotina</taxon>
        <taxon>Eurotiomycetes</taxon>
        <taxon>Eurotiomycetidae</taxon>
        <taxon>Eurotiales</taxon>
        <taxon>Trichocomaceae</taxon>
        <taxon>Rasamsonia</taxon>
    </lineage>
</organism>
<proteinExistence type="predicted"/>
<reference evidence="1 2" key="1">
    <citation type="submission" date="2015-04" db="EMBL/GenBank/DDBJ databases">
        <authorList>
            <person name="Heijne W.H."/>
            <person name="Fedorova N.D."/>
            <person name="Nierman W.C."/>
            <person name="Vollebregt A.W."/>
            <person name="Zhao Z."/>
            <person name="Wu L."/>
            <person name="Kumar M."/>
            <person name="Stam H."/>
            <person name="van den Berg M.A."/>
            <person name="Pel H.J."/>
        </authorList>
    </citation>
    <scope>NUCLEOTIDE SEQUENCE [LARGE SCALE GENOMIC DNA]</scope>
    <source>
        <strain evidence="1 2">CBS 393.64</strain>
    </source>
</reference>
<evidence type="ECO:0000313" key="1">
    <source>
        <dbReference type="EMBL" id="KKA24778.1"/>
    </source>
</evidence>
<dbReference type="OrthoDB" id="5311240at2759"/>
<dbReference type="Proteomes" id="UP000053958">
    <property type="component" value="Unassembled WGS sequence"/>
</dbReference>
<dbReference type="AlphaFoldDB" id="A0A0F4Z4I1"/>
<keyword evidence="2" id="KW-1185">Reference proteome</keyword>
<accession>A0A0F4Z4I1</accession>
<evidence type="ECO:0000313" key="2">
    <source>
        <dbReference type="Proteomes" id="UP000053958"/>
    </source>
</evidence>